<evidence type="ECO:0000256" key="1">
    <source>
        <dbReference type="SAM" id="MobiDB-lite"/>
    </source>
</evidence>
<evidence type="ECO:0000313" key="2">
    <source>
        <dbReference type="EMBL" id="KAK7533256.1"/>
    </source>
</evidence>
<proteinExistence type="predicted"/>
<feature type="region of interest" description="Disordered" evidence="1">
    <location>
        <begin position="93"/>
        <end position="120"/>
    </location>
</feature>
<gene>
    <name evidence="2" type="ORF">J3D65DRAFT_76387</name>
</gene>
<accession>A0ABR1LDD5</accession>
<keyword evidence="3" id="KW-1185">Reference proteome</keyword>
<comment type="caution">
    <text evidence="2">The sequence shown here is derived from an EMBL/GenBank/DDBJ whole genome shotgun (WGS) entry which is preliminary data.</text>
</comment>
<dbReference type="RefSeq" id="XP_066652649.1">
    <property type="nucleotide sequence ID" value="XM_066804167.1"/>
</dbReference>
<dbReference type="GeneID" id="92037073"/>
<name>A0ABR1LDD5_9PEZI</name>
<protein>
    <submittedName>
        <fullName evidence="2">Uncharacterized protein</fullName>
    </submittedName>
</protein>
<reference evidence="2 3" key="1">
    <citation type="submission" date="2024-04" db="EMBL/GenBank/DDBJ databases">
        <title>Phyllosticta paracitricarpa is synonymous to the EU quarantine fungus P. citricarpa based on phylogenomic analyses.</title>
        <authorList>
            <consortium name="Lawrence Berkeley National Laboratory"/>
            <person name="Van ingen-buijs V.A."/>
            <person name="Van westerhoven A.C."/>
            <person name="Haridas S."/>
            <person name="Skiadas P."/>
            <person name="Martin F."/>
            <person name="Groenewald J.Z."/>
            <person name="Crous P.W."/>
            <person name="Seidl M.F."/>
        </authorList>
    </citation>
    <scope>NUCLEOTIDE SEQUENCE [LARGE SCALE GENOMIC DNA]</scope>
    <source>
        <strain evidence="2 3">CPC 17464</strain>
    </source>
</reference>
<evidence type="ECO:0000313" key="3">
    <source>
        <dbReference type="Proteomes" id="UP001360953"/>
    </source>
</evidence>
<dbReference type="EMBL" id="JBBPEH010000010">
    <property type="protein sequence ID" value="KAK7533256.1"/>
    <property type="molecule type" value="Genomic_DNA"/>
</dbReference>
<sequence length="244" mass="26375">MVGIRRDGNYWTATATQEQSFSAATESRELTFTTAVRRRWHRFFRPPPLCGATAMCEPGAGAGALSPPDTLHLSTYLVKRGLAGWLAAAQTRQARQAQPHVSRRNTMAPPSPGGRPPLRPGSLAGGLAGWLADSPGCGWRCCRRPSPTTTHPRSRRSSVSAPVTSLCLPGCSLGRLQLFCIPLVARAYSYYLVPRTVPTCLPMPDTRASVPSCYIWSTRLRTRTVPTAALPSNGLNRFAAICDA</sequence>
<organism evidence="2 3">
    <name type="scientific">Phyllosticta citribraziliensis</name>
    <dbReference type="NCBI Taxonomy" id="989973"/>
    <lineage>
        <taxon>Eukaryota</taxon>
        <taxon>Fungi</taxon>
        <taxon>Dikarya</taxon>
        <taxon>Ascomycota</taxon>
        <taxon>Pezizomycotina</taxon>
        <taxon>Dothideomycetes</taxon>
        <taxon>Dothideomycetes incertae sedis</taxon>
        <taxon>Botryosphaeriales</taxon>
        <taxon>Phyllostictaceae</taxon>
        <taxon>Phyllosticta</taxon>
    </lineage>
</organism>
<dbReference type="Proteomes" id="UP001360953">
    <property type="component" value="Unassembled WGS sequence"/>
</dbReference>
<feature type="compositionally biased region" description="Pro residues" evidence="1">
    <location>
        <begin position="109"/>
        <end position="119"/>
    </location>
</feature>